<evidence type="ECO:0000313" key="3">
    <source>
        <dbReference type="Proteomes" id="UP000325466"/>
    </source>
</evidence>
<keyword evidence="3" id="KW-1185">Reference proteome</keyword>
<comment type="caution">
    <text evidence="2">The sequence shown here is derived from an EMBL/GenBank/DDBJ whole genome shotgun (WGS) entry which is preliminary data.</text>
</comment>
<protein>
    <submittedName>
        <fullName evidence="2">Uncharacterized protein</fullName>
    </submittedName>
</protein>
<keyword evidence="1" id="KW-0472">Membrane</keyword>
<reference evidence="2 3" key="1">
    <citation type="journal article" date="2018" name="Biodegradation">
        <title>1,4-Dioxane degradation characteristics of Rhodococcus aetherivorans JCM 14343.</title>
        <authorList>
            <person name="Inoue D."/>
            <person name="Tsunoda T."/>
            <person name="Yamamoto N."/>
            <person name="Ike M."/>
            <person name="Sei K."/>
        </authorList>
    </citation>
    <scope>NUCLEOTIDE SEQUENCE [LARGE SCALE GENOMIC DNA]</scope>
    <source>
        <strain evidence="2 3">JCM 14343</strain>
    </source>
</reference>
<feature type="transmembrane region" description="Helical" evidence="1">
    <location>
        <begin position="7"/>
        <end position="30"/>
    </location>
</feature>
<dbReference type="EMBL" id="BLAH01000202">
    <property type="protein sequence ID" value="GES40546.1"/>
    <property type="molecule type" value="Genomic_DNA"/>
</dbReference>
<accession>A0ABQ0YVX4</accession>
<keyword evidence="1" id="KW-1133">Transmembrane helix</keyword>
<sequence>MKTLATIAEAAGLTAVGVLTAAAIVITVLVPTGRGTLP</sequence>
<name>A0ABQ0YVX4_9NOCA</name>
<gene>
    <name evidence="2" type="ORF">RAJCM14343_5836</name>
</gene>
<evidence type="ECO:0000313" key="2">
    <source>
        <dbReference type="EMBL" id="GES40546.1"/>
    </source>
</evidence>
<dbReference type="Proteomes" id="UP000325466">
    <property type="component" value="Unassembled WGS sequence"/>
</dbReference>
<organism evidence="2 3">
    <name type="scientific">Rhodococcus aetherivorans</name>
    <dbReference type="NCBI Taxonomy" id="191292"/>
    <lineage>
        <taxon>Bacteria</taxon>
        <taxon>Bacillati</taxon>
        <taxon>Actinomycetota</taxon>
        <taxon>Actinomycetes</taxon>
        <taxon>Mycobacteriales</taxon>
        <taxon>Nocardiaceae</taxon>
        <taxon>Rhodococcus</taxon>
    </lineage>
</organism>
<keyword evidence="1" id="KW-0812">Transmembrane</keyword>
<proteinExistence type="predicted"/>
<evidence type="ECO:0000256" key="1">
    <source>
        <dbReference type="SAM" id="Phobius"/>
    </source>
</evidence>